<evidence type="ECO:0000256" key="8">
    <source>
        <dbReference type="ARBA" id="ARBA00023136"/>
    </source>
</evidence>
<dbReference type="GO" id="GO:0008320">
    <property type="term" value="F:protein transmembrane transporter activity"/>
    <property type="evidence" value="ECO:0007669"/>
    <property type="project" value="UniProtKB-UniRule"/>
</dbReference>
<dbReference type="Proteomes" id="UP000199074">
    <property type="component" value="Unassembled WGS sequence"/>
</dbReference>
<keyword evidence="5 9" id="KW-0653">Protein transport</keyword>
<dbReference type="RefSeq" id="WP_092422979.1">
    <property type="nucleotide sequence ID" value="NZ_FPCK01000001.1"/>
</dbReference>
<comment type="similarity">
    <text evidence="9">Belongs to the TatB family.</text>
</comment>
<name>A0A1I7NC30_9HYPH</name>
<accession>A0A1I7NC30</accession>
<keyword evidence="8 9" id="KW-0472">Membrane</keyword>
<dbReference type="NCBIfam" id="TIGR01410">
    <property type="entry name" value="tatB"/>
    <property type="match status" value="1"/>
</dbReference>
<dbReference type="HAMAP" id="MF_00237">
    <property type="entry name" value="TatB"/>
    <property type="match status" value="1"/>
</dbReference>
<evidence type="ECO:0000313" key="12">
    <source>
        <dbReference type="Proteomes" id="UP000199074"/>
    </source>
</evidence>
<dbReference type="Gene3D" id="1.20.5.3310">
    <property type="match status" value="1"/>
</dbReference>
<dbReference type="InterPro" id="IPR003369">
    <property type="entry name" value="TatA/B/E"/>
</dbReference>
<sequence length="236" mass="24951">MIGLSWTEMLVIGVVALIVIGPKDLPVVMGRIGKVVGQIRRMGAEFQREINRTTGLDEVRNLRNSITAPLKKSADEIRREFNAMTPTGPQPSGAIKPSDPKSESVVDELRNAAGMQPTKKTNDEIAAEAGFKPSAPIKAAQVTPAPSVTPVPTGEVTAIELPSVAVTAPPPAKKVRAPRKKAETSSAADASTEAVKPERKTRARPLTSSDASTAAETPARKLRAPRAKPADTAEKN</sequence>
<evidence type="ECO:0000256" key="1">
    <source>
        <dbReference type="ARBA" id="ARBA00004167"/>
    </source>
</evidence>
<evidence type="ECO:0000313" key="11">
    <source>
        <dbReference type="EMBL" id="SFV32106.1"/>
    </source>
</evidence>
<keyword evidence="2 9" id="KW-0813">Transport</keyword>
<dbReference type="InterPro" id="IPR018448">
    <property type="entry name" value="TatB"/>
</dbReference>
<evidence type="ECO:0000256" key="2">
    <source>
        <dbReference type="ARBA" id="ARBA00022448"/>
    </source>
</evidence>
<organism evidence="11 12">
    <name type="scientific">Devosia crocina</name>
    <dbReference type="NCBI Taxonomy" id="429728"/>
    <lineage>
        <taxon>Bacteria</taxon>
        <taxon>Pseudomonadati</taxon>
        <taxon>Pseudomonadota</taxon>
        <taxon>Alphaproteobacteria</taxon>
        <taxon>Hyphomicrobiales</taxon>
        <taxon>Devosiaceae</taxon>
        <taxon>Devosia</taxon>
    </lineage>
</organism>
<dbReference type="PANTHER" id="PTHR33162">
    <property type="entry name" value="SEC-INDEPENDENT PROTEIN TRANSLOCASE PROTEIN TATA, CHLOROPLASTIC"/>
    <property type="match status" value="1"/>
</dbReference>
<feature type="compositionally biased region" description="Low complexity" evidence="10">
    <location>
        <begin position="184"/>
        <end position="194"/>
    </location>
</feature>
<gene>
    <name evidence="9" type="primary">tatB</name>
    <name evidence="11" type="ORF">SAMN05216456_1540</name>
</gene>
<keyword evidence="4 9" id="KW-0812">Transmembrane</keyword>
<dbReference type="GO" id="GO:0043953">
    <property type="term" value="P:protein transport by the Tat complex"/>
    <property type="evidence" value="ECO:0007669"/>
    <property type="project" value="UniProtKB-UniRule"/>
</dbReference>
<evidence type="ECO:0000256" key="10">
    <source>
        <dbReference type="SAM" id="MobiDB-lite"/>
    </source>
</evidence>
<evidence type="ECO:0000256" key="5">
    <source>
        <dbReference type="ARBA" id="ARBA00022927"/>
    </source>
</evidence>
<comment type="subcellular location">
    <subcellularLocation>
        <location evidence="9">Cell membrane</location>
        <topology evidence="9">Single-pass membrane protein</topology>
    </subcellularLocation>
    <subcellularLocation>
        <location evidence="1">Membrane</location>
        <topology evidence="1">Single-pass membrane protein</topology>
    </subcellularLocation>
</comment>
<keyword evidence="6 9" id="KW-1133">Transmembrane helix</keyword>
<dbReference type="AlphaFoldDB" id="A0A1I7NC30"/>
<evidence type="ECO:0000256" key="4">
    <source>
        <dbReference type="ARBA" id="ARBA00022692"/>
    </source>
</evidence>
<dbReference type="EMBL" id="FPCK01000001">
    <property type="protein sequence ID" value="SFV32106.1"/>
    <property type="molecule type" value="Genomic_DNA"/>
</dbReference>
<feature type="region of interest" description="Disordered" evidence="10">
    <location>
        <begin position="83"/>
        <end position="102"/>
    </location>
</feature>
<reference evidence="11 12" key="1">
    <citation type="submission" date="2016-10" db="EMBL/GenBank/DDBJ databases">
        <authorList>
            <person name="de Groot N.N."/>
        </authorList>
    </citation>
    <scope>NUCLEOTIDE SEQUENCE [LARGE SCALE GENOMIC DNA]</scope>
    <source>
        <strain evidence="11 12">IPL20</strain>
    </source>
</reference>
<evidence type="ECO:0000256" key="6">
    <source>
        <dbReference type="ARBA" id="ARBA00022989"/>
    </source>
</evidence>
<protein>
    <recommendedName>
        <fullName evidence="9">Sec-independent protein translocase protein TatB</fullName>
    </recommendedName>
</protein>
<keyword evidence="7 9" id="KW-0811">Translocation</keyword>
<evidence type="ECO:0000256" key="7">
    <source>
        <dbReference type="ARBA" id="ARBA00023010"/>
    </source>
</evidence>
<keyword evidence="12" id="KW-1185">Reference proteome</keyword>
<comment type="subunit">
    <text evidence="9">The Tat system comprises two distinct complexes: a TatABC complex, containing multiple copies of TatA, TatB and TatC subunits, and a separate TatA complex, containing only TatA subunits. Substrates initially bind to the TatABC complex, which probably triggers association of the separate TatA complex to form the active translocon.</text>
</comment>
<dbReference type="OrthoDB" id="7206969at2"/>
<keyword evidence="3 9" id="KW-1003">Cell membrane</keyword>
<dbReference type="GO" id="GO:0033281">
    <property type="term" value="C:TAT protein transport complex"/>
    <property type="evidence" value="ECO:0007669"/>
    <property type="project" value="UniProtKB-UniRule"/>
</dbReference>
<dbReference type="STRING" id="429728.SAMN05216456_1540"/>
<evidence type="ECO:0000256" key="3">
    <source>
        <dbReference type="ARBA" id="ARBA00022475"/>
    </source>
</evidence>
<proteinExistence type="inferred from homology"/>
<dbReference type="PANTHER" id="PTHR33162:SF1">
    <property type="entry name" value="SEC-INDEPENDENT PROTEIN TRANSLOCASE PROTEIN TATA, CHLOROPLASTIC"/>
    <property type="match status" value="1"/>
</dbReference>
<feature type="region of interest" description="Disordered" evidence="10">
    <location>
        <begin position="162"/>
        <end position="236"/>
    </location>
</feature>
<dbReference type="PRINTS" id="PR01506">
    <property type="entry name" value="TATBPROTEIN"/>
</dbReference>
<feature type="compositionally biased region" description="Polar residues" evidence="10">
    <location>
        <begin position="206"/>
        <end position="215"/>
    </location>
</feature>
<evidence type="ECO:0000256" key="9">
    <source>
        <dbReference type="HAMAP-Rule" id="MF_00237"/>
    </source>
</evidence>
<comment type="function">
    <text evidence="9">Part of the twin-arginine translocation (Tat) system that transports large folded proteins containing a characteristic twin-arginine motif in their signal peptide across membranes. Together with TatC, TatB is part of a receptor directly interacting with Tat signal peptides. TatB may form an oligomeric binding site that transiently accommodates folded Tat precursor proteins before their translocation.</text>
</comment>
<dbReference type="Pfam" id="PF02416">
    <property type="entry name" value="TatA_B_E"/>
    <property type="match status" value="1"/>
</dbReference>